<gene>
    <name evidence="1" type="ORF">SARC_09662</name>
</gene>
<evidence type="ECO:0000313" key="1">
    <source>
        <dbReference type="EMBL" id="KNC77888.1"/>
    </source>
</evidence>
<feature type="non-terminal residue" evidence="1">
    <location>
        <position position="1"/>
    </location>
</feature>
<proteinExistence type="predicted"/>
<protein>
    <submittedName>
        <fullName evidence="1">Uncharacterized protein</fullName>
    </submittedName>
</protein>
<accession>A0A0L0FPI9</accession>
<dbReference type="RefSeq" id="XP_014151790.1">
    <property type="nucleotide sequence ID" value="XM_014296315.1"/>
</dbReference>
<evidence type="ECO:0000313" key="2">
    <source>
        <dbReference type="Proteomes" id="UP000054560"/>
    </source>
</evidence>
<name>A0A0L0FPI9_9EUKA</name>
<dbReference type="AlphaFoldDB" id="A0A0L0FPI9"/>
<organism evidence="1 2">
    <name type="scientific">Sphaeroforma arctica JP610</name>
    <dbReference type="NCBI Taxonomy" id="667725"/>
    <lineage>
        <taxon>Eukaryota</taxon>
        <taxon>Ichthyosporea</taxon>
        <taxon>Ichthyophonida</taxon>
        <taxon>Sphaeroforma</taxon>
    </lineage>
</organism>
<sequence>TMNATCPITTSEEMHADITSVCSSPLKFSFTLARSLQADQQLTAARLLFLRAERRFLQDPSVDAARDVNRVYVSKVCQHPQNI</sequence>
<dbReference type="EMBL" id="KQ242608">
    <property type="protein sequence ID" value="KNC77888.1"/>
    <property type="molecule type" value="Genomic_DNA"/>
</dbReference>
<dbReference type="Proteomes" id="UP000054560">
    <property type="component" value="Unassembled WGS sequence"/>
</dbReference>
<dbReference type="GeneID" id="25910166"/>
<keyword evidence="2" id="KW-1185">Reference proteome</keyword>
<reference evidence="1 2" key="1">
    <citation type="submission" date="2011-02" db="EMBL/GenBank/DDBJ databases">
        <title>The Genome Sequence of Sphaeroforma arctica JP610.</title>
        <authorList>
            <consortium name="The Broad Institute Genome Sequencing Platform"/>
            <person name="Russ C."/>
            <person name="Cuomo C."/>
            <person name="Young S.K."/>
            <person name="Zeng Q."/>
            <person name="Gargeya S."/>
            <person name="Alvarado L."/>
            <person name="Berlin A."/>
            <person name="Chapman S.B."/>
            <person name="Chen Z."/>
            <person name="Freedman E."/>
            <person name="Gellesch M."/>
            <person name="Goldberg J."/>
            <person name="Griggs A."/>
            <person name="Gujja S."/>
            <person name="Heilman E."/>
            <person name="Heiman D."/>
            <person name="Howarth C."/>
            <person name="Mehta T."/>
            <person name="Neiman D."/>
            <person name="Pearson M."/>
            <person name="Roberts A."/>
            <person name="Saif S."/>
            <person name="Shea T."/>
            <person name="Shenoy N."/>
            <person name="Sisk P."/>
            <person name="Stolte C."/>
            <person name="Sykes S."/>
            <person name="White J."/>
            <person name="Yandava C."/>
            <person name="Burger G."/>
            <person name="Gray M.W."/>
            <person name="Holland P.W.H."/>
            <person name="King N."/>
            <person name="Lang F.B.F."/>
            <person name="Roger A.J."/>
            <person name="Ruiz-Trillo I."/>
            <person name="Haas B."/>
            <person name="Nusbaum C."/>
            <person name="Birren B."/>
        </authorList>
    </citation>
    <scope>NUCLEOTIDE SEQUENCE [LARGE SCALE GENOMIC DNA]</scope>
    <source>
        <strain evidence="1 2">JP610</strain>
    </source>
</reference>